<sequence length="193" mass="21433">MTLQKIYDWRSGFAKSAADHVARLFQLDVLEELKRRRLENTAEGHATYVAQQITGNYLFLYGDVKVSWNKPFQSQLVLATLAYHMNATAGVISYIEATPRGALAMSTVAVERAIGMYTTGAYITPRDRFAEQIWSRILNLYKISVETLMPETWDVIVDSANGLAALDRNLPNLNEAAGPVDGRALITDCSSSI</sequence>
<dbReference type="EMBL" id="JADOXO010000927">
    <property type="protein sequence ID" value="KAF9799288.1"/>
    <property type="molecule type" value="Genomic_DNA"/>
</dbReference>
<protein>
    <submittedName>
        <fullName evidence="1">Uncharacterized protein</fullName>
    </submittedName>
</protein>
<gene>
    <name evidence="1" type="ORF">IEO21_10593</name>
</gene>
<dbReference type="Proteomes" id="UP000639403">
    <property type="component" value="Unassembled WGS sequence"/>
</dbReference>
<reference evidence="1" key="1">
    <citation type="submission" date="2020-11" db="EMBL/GenBank/DDBJ databases">
        <authorList>
            <person name="Koelle M."/>
            <person name="Horta M.A.C."/>
            <person name="Nowrousian M."/>
            <person name="Ohm R.A."/>
            <person name="Benz P."/>
            <person name="Pilgard A."/>
        </authorList>
    </citation>
    <scope>NUCLEOTIDE SEQUENCE</scope>
    <source>
        <strain evidence="1">FPRL280</strain>
    </source>
</reference>
<accession>A0A8H7NS73</accession>
<dbReference type="AlphaFoldDB" id="A0A8H7NS73"/>
<evidence type="ECO:0000313" key="1">
    <source>
        <dbReference type="EMBL" id="KAF9799288.1"/>
    </source>
</evidence>
<evidence type="ECO:0000313" key="2">
    <source>
        <dbReference type="Proteomes" id="UP000639403"/>
    </source>
</evidence>
<organism evidence="1 2">
    <name type="scientific">Rhodonia placenta</name>
    <dbReference type="NCBI Taxonomy" id="104341"/>
    <lineage>
        <taxon>Eukaryota</taxon>
        <taxon>Fungi</taxon>
        <taxon>Dikarya</taxon>
        <taxon>Basidiomycota</taxon>
        <taxon>Agaricomycotina</taxon>
        <taxon>Agaricomycetes</taxon>
        <taxon>Polyporales</taxon>
        <taxon>Adustoporiaceae</taxon>
        <taxon>Rhodonia</taxon>
    </lineage>
</organism>
<comment type="caution">
    <text evidence="1">The sequence shown here is derived from an EMBL/GenBank/DDBJ whole genome shotgun (WGS) entry which is preliminary data.</text>
</comment>
<proteinExistence type="predicted"/>
<reference evidence="1" key="2">
    <citation type="journal article" name="Front. Microbiol.">
        <title>Degradative Capacity of Two Strains of Rhodonia placenta: From Phenotype to Genotype.</title>
        <authorList>
            <person name="Kolle M."/>
            <person name="Horta M.A.C."/>
            <person name="Nowrousian M."/>
            <person name="Ohm R.A."/>
            <person name="Benz J.P."/>
            <person name="Pilgard A."/>
        </authorList>
    </citation>
    <scope>NUCLEOTIDE SEQUENCE</scope>
    <source>
        <strain evidence="1">FPRL280</strain>
    </source>
</reference>
<name>A0A8H7NS73_9APHY</name>